<keyword evidence="3" id="KW-1185">Reference proteome</keyword>
<gene>
    <name evidence="2" type="ORF">P7K49_024307</name>
</gene>
<feature type="non-terminal residue" evidence="2">
    <location>
        <position position="1"/>
    </location>
</feature>
<comment type="caution">
    <text evidence="2">The sequence shown here is derived from an EMBL/GenBank/DDBJ whole genome shotgun (WGS) entry which is preliminary data.</text>
</comment>
<evidence type="ECO:0000313" key="2">
    <source>
        <dbReference type="EMBL" id="KAK2098856.1"/>
    </source>
</evidence>
<name>A0ABQ9UPU4_SAGOE</name>
<feature type="compositionally biased region" description="Polar residues" evidence="1">
    <location>
        <begin position="64"/>
        <end position="77"/>
    </location>
</feature>
<feature type="region of interest" description="Disordered" evidence="1">
    <location>
        <begin position="38"/>
        <end position="77"/>
    </location>
</feature>
<evidence type="ECO:0000313" key="3">
    <source>
        <dbReference type="Proteomes" id="UP001266305"/>
    </source>
</evidence>
<dbReference type="Proteomes" id="UP001266305">
    <property type="component" value="Unassembled WGS sequence"/>
</dbReference>
<protein>
    <submittedName>
        <fullName evidence="2">Uncharacterized protein</fullName>
    </submittedName>
</protein>
<dbReference type="EMBL" id="JASSZA010000011">
    <property type="protein sequence ID" value="KAK2098856.1"/>
    <property type="molecule type" value="Genomic_DNA"/>
</dbReference>
<reference evidence="2 3" key="1">
    <citation type="submission" date="2023-05" db="EMBL/GenBank/DDBJ databases">
        <title>B98-5 Cell Line De Novo Hybrid Assembly: An Optical Mapping Approach.</title>
        <authorList>
            <person name="Kananen K."/>
            <person name="Auerbach J.A."/>
            <person name="Kautto E."/>
            <person name="Blachly J.S."/>
        </authorList>
    </citation>
    <scope>NUCLEOTIDE SEQUENCE [LARGE SCALE GENOMIC DNA]</scope>
    <source>
        <strain evidence="2">B95-8</strain>
        <tissue evidence="2">Cell line</tissue>
    </source>
</reference>
<feature type="compositionally biased region" description="Polar residues" evidence="1">
    <location>
        <begin position="134"/>
        <end position="146"/>
    </location>
</feature>
<proteinExistence type="predicted"/>
<accession>A0ABQ9UPU4</accession>
<feature type="region of interest" description="Disordered" evidence="1">
    <location>
        <begin position="123"/>
        <end position="146"/>
    </location>
</feature>
<organism evidence="2 3">
    <name type="scientific">Saguinus oedipus</name>
    <name type="common">Cotton-top tamarin</name>
    <name type="synonym">Oedipomidas oedipus</name>
    <dbReference type="NCBI Taxonomy" id="9490"/>
    <lineage>
        <taxon>Eukaryota</taxon>
        <taxon>Metazoa</taxon>
        <taxon>Chordata</taxon>
        <taxon>Craniata</taxon>
        <taxon>Vertebrata</taxon>
        <taxon>Euteleostomi</taxon>
        <taxon>Mammalia</taxon>
        <taxon>Eutheria</taxon>
        <taxon>Euarchontoglires</taxon>
        <taxon>Primates</taxon>
        <taxon>Haplorrhini</taxon>
        <taxon>Platyrrhini</taxon>
        <taxon>Cebidae</taxon>
        <taxon>Callitrichinae</taxon>
        <taxon>Saguinus</taxon>
    </lineage>
</organism>
<evidence type="ECO:0000256" key="1">
    <source>
        <dbReference type="SAM" id="MobiDB-lite"/>
    </source>
</evidence>
<sequence>TAAPPLGCGGADNPSNPVVCIRASASEGFLGFFLSWDQSPHPATIPEPGGQRHLLTEEEDASEESTPQPCTHSQLTQSPHRACLQQMQAHVPLCPVTSPHGDLKSARRGVAIPGAPLTGLAWRRGSSSRREQAKTQALNLQNGMGR</sequence>